<evidence type="ECO:0000313" key="4">
    <source>
        <dbReference type="EMBL" id="HJC49152.1"/>
    </source>
</evidence>
<evidence type="ECO:0000256" key="2">
    <source>
        <dbReference type="ARBA" id="ARBA00022801"/>
    </source>
</evidence>
<dbReference type="AlphaFoldDB" id="A0A9D2T7A4"/>
<gene>
    <name evidence="4" type="ORF">H9754_01000</name>
</gene>
<sequence length="299" mass="34595">MIPLWILAAVLTVILLFAAVIVLASSRENNKLVIEKYEIQSSKIPEAFDGFRIVFLTDLHCHEFGEDNEKLIEMVKECRPQMILAGGDMLISREEKSTEVPLKLMKQLAEKYPVYYADGNHELRLMRNEEIFGVKYKEYIHELKEYGVWHMSNETVILEQEGQFIHLTAMDLEPEFYHKFRIPEMKQEDMELAVGKAVRGRFQILLAHNPNYFRTYARWGADLVLAGHFHGGMVRIPKADRGVISPQFQLFPKYDAGEFHAPDGGSTMIVSRGLGNHSIKIRLFNKPEISCITLRRRRE</sequence>
<feature type="domain" description="Calcineurin-like phosphoesterase" evidence="3">
    <location>
        <begin position="51"/>
        <end position="231"/>
    </location>
</feature>
<dbReference type="InterPro" id="IPR029052">
    <property type="entry name" value="Metallo-depent_PP-like"/>
</dbReference>
<dbReference type="Proteomes" id="UP000823904">
    <property type="component" value="Unassembled WGS sequence"/>
</dbReference>
<dbReference type="SUPFAM" id="SSF56300">
    <property type="entry name" value="Metallo-dependent phosphatases"/>
    <property type="match status" value="1"/>
</dbReference>
<reference evidence="4" key="2">
    <citation type="submission" date="2021-04" db="EMBL/GenBank/DDBJ databases">
        <authorList>
            <person name="Gilroy R."/>
        </authorList>
    </citation>
    <scope>NUCLEOTIDE SEQUENCE</scope>
    <source>
        <strain evidence="4">ChiSjej3B21-8574</strain>
    </source>
</reference>
<dbReference type="InterPro" id="IPR051158">
    <property type="entry name" value="Metallophosphoesterase_sf"/>
</dbReference>
<dbReference type="GO" id="GO:0046872">
    <property type="term" value="F:metal ion binding"/>
    <property type="evidence" value="ECO:0007669"/>
    <property type="project" value="UniProtKB-KW"/>
</dbReference>
<keyword evidence="2" id="KW-0378">Hydrolase</keyword>
<organism evidence="4 5">
    <name type="scientific">Candidatus Anaerostipes avistercoris</name>
    <dbReference type="NCBI Taxonomy" id="2838462"/>
    <lineage>
        <taxon>Bacteria</taxon>
        <taxon>Bacillati</taxon>
        <taxon>Bacillota</taxon>
        <taxon>Clostridia</taxon>
        <taxon>Lachnospirales</taxon>
        <taxon>Lachnospiraceae</taxon>
        <taxon>Anaerostipes</taxon>
    </lineage>
</organism>
<name>A0A9D2T7A4_9FIRM</name>
<dbReference type="Pfam" id="PF00149">
    <property type="entry name" value="Metallophos"/>
    <property type="match status" value="1"/>
</dbReference>
<dbReference type="Gene3D" id="3.60.21.10">
    <property type="match status" value="1"/>
</dbReference>
<keyword evidence="1" id="KW-0479">Metal-binding</keyword>
<comment type="caution">
    <text evidence="4">The sequence shown here is derived from an EMBL/GenBank/DDBJ whole genome shotgun (WGS) entry which is preliminary data.</text>
</comment>
<dbReference type="EMBL" id="DWWD01000005">
    <property type="protein sequence ID" value="HJC49152.1"/>
    <property type="molecule type" value="Genomic_DNA"/>
</dbReference>
<evidence type="ECO:0000256" key="1">
    <source>
        <dbReference type="ARBA" id="ARBA00022723"/>
    </source>
</evidence>
<dbReference type="InterPro" id="IPR004843">
    <property type="entry name" value="Calcineurin-like_PHP"/>
</dbReference>
<dbReference type="PANTHER" id="PTHR31302">
    <property type="entry name" value="TRANSMEMBRANE PROTEIN WITH METALLOPHOSPHOESTERASE DOMAIN-RELATED"/>
    <property type="match status" value="1"/>
</dbReference>
<reference evidence="4" key="1">
    <citation type="journal article" date="2021" name="PeerJ">
        <title>Extensive microbial diversity within the chicken gut microbiome revealed by metagenomics and culture.</title>
        <authorList>
            <person name="Gilroy R."/>
            <person name="Ravi A."/>
            <person name="Getino M."/>
            <person name="Pursley I."/>
            <person name="Horton D.L."/>
            <person name="Alikhan N.F."/>
            <person name="Baker D."/>
            <person name="Gharbi K."/>
            <person name="Hall N."/>
            <person name="Watson M."/>
            <person name="Adriaenssens E.M."/>
            <person name="Foster-Nyarko E."/>
            <person name="Jarju S."/>
            <person name="Secka A."/>
            <person name="Antonio M."/>
            <person name="Oren A."/>
            <person name="Chaudhuri R.R."/>
            <person name="La Ragione R."/>
            <person name="Hildebrand F."/>
            <person name="Pallen M.J."/>
        </authorList>
    </citation>
    <scope>NUCLEOTIDE SEQUENCE</scope>
    <source>
        <strain evidence="4">ChiSjej3B21-8574</strain>
    </source>
</reference>
<evidence type="ECO:0000259" key="3">
    <source>
        <dbReference type="Pfam" id="PF00149"/>
    </source>
</evidence>
<dbReference type="GO" id="GO:0016020">
    <property type="term" value="C:membrane"/>
    <property type="evidence" value="ECO:0007669"/>
    <property type="project" value="GOC"/>
</dbReference>
<proteinExistence type="predicted"/>
<dbReference type="GO" id="GO:0009245">
    <property type="term" value="P:lipid A biosynthetic process"/>
    <property type="evidence" value="ECO:0007669"/>
    <property type="project" value="TreeGrafter"/>
</dbReference>
<dbReference type="PANTHER" id="PTHR31302:SF31">
    <property type="entry name" value="PHOSPHODIESTERASE YAEI"/>
    <property type="match status" value="1"/>
</dbReference>
<dbReference type="GO" id="GO:0008758">
    <property type="term" value="F:UDP-2,3-diacylglucosamine hydrolase activity"/>
    <property type="evidence" value="ECO:0007669"/>
    <property type="project" value="TreeGrafter"/>
</dbReference>
<protein>
    <submittedName>
        <fullName evidence="4">Metallophosphoesterase</fullName>
    </submittedName>
</protein>
<evidence type="ECO:0000313" key="5">
    <source>
        <dbReference type="Proteomes" id="UP000823904"/>
    </source>
</evidence>
<accession>A0A9D2T7A4</accession>